<sequence>NLENPEEVDLCRWDLVNRVREASRQRRARG</sequence>
<proteinExistence type="predicted"/>
<dbReference type="AlphaFoldDB" id="X1NFQ7"/>
<organism evidence="1">
    <name type="scientific">marine sediment metagenome</name>
    <dbReference type="NCBI Taxonomy" id="412755"/>
    <lineage>
        <taxon>unclassified sequences</taxon>
        <taxon>metagenomes</taxon>
        <taxon>ecological metagenomes</taxon>
    </lineage>
</organism>
<dbReference type="EMBL" id="BARV01023973">
    <property type="protein sequence ID" value="GAI42882.1"/>
    <property type="molecule type" value="Genomic_DNA"/>
</dbReference>
<protein>
    <submittedName>
        <fullName evidence="1">Uncharacterized protein</fullName>
    </submittedName>
</protein>
<reference evidence="1" key="1">
    <citation type="journal article" date="2014" name="Front. Microbiol.">
        <title>High frequency of phylogenetically diverse reductive dehalogenase-homologous genes in deep subseafloor sedimentary metagenomes.</title>
        <authorList>
            <person name="Kawai M."/>
            <person name="Futagami T."/>
            <person name="Toyoda A."/>
            <person name="Takaki Y."/>
            <person name="Nishi S."/>
            <person name="Hori S."/>
            <person name="Arai W."/>
            <person name="Tsubouchi T."/>
            <person name="Morono Y."/>
            <person name="Uchiyama I."/>
            <person name="Ito T."/>
            <person name="Fujiyama A."/>
            <person name="Inagaki F."/>
            <person name="Takami H."/>
        </authorList>
    </citation>
    <scope>NUCLEOTIDE SEQUENCE</scope>
    <source>
        <strain evidence="1">Expedition CK06-06</strain>
    </source>
</reference>
<comment type="caution">
    <text evidence="1">The sequence shown here is derived from an EMBL/GenBank/DDBJ whole genome shotgun (WGS) entry which is preliminary data.</text>
</comment>
<feature type="non-terminal residue" evidence="1">
    <location>
        <position position="1"/>
    </location>
</feature>
<accession>X1NFQ7</accession>
<name>X1NFQ7_9ZZZZ</name>
<gene>
    <name evidence="1" type="ORF">S06H3_39225</name>
</gene>
<evidence type="ECO:0000313" key="1">
    <source>
        <dbReference type="EMBL" id="GAI42882.1"/>
    </source>
</evidence>